<dbReference type="EMBL" id="PNBA02000359">
    <property type="protein sequence ID" value="KAG6383910.1"/>
    <property type="molecule type" value="Genomic_DNA"/>
</dbReference>
<evidence type="ECO:0000313" key="2">
    <source>
        <dbReference type="EMBL" id="KAG6384673.1"/>
    </source>
</evidence>
<sequence length="222" mass="24951">MELVPVKEMKAQGERVDMRSVCCADRSMSRSETMPTFRNLFGIKESRSSVPSANALCPVDSVKPANNTLNSEWHRRGKTSKKTRTGASFRLDYPATEHHRYLTLSLSMAGSWQAYVQGSLEGVYGPSDAADWFWSTKPSLAKGRLYQSICFRSFVTDRQAEVKNLNTAISTLPKKFLNRSISMTKPRTDFPGQLAANEFHFPALIDLDPCSNRKSLRSESKD</sequence>
<comment type="caution">
    <text evidence="2">The sequence shown here is derived from an EMBL/GenBank/DDBJ whole genome shotgun (WGS) entry which is preliminary data.</text>
</comment>
<dbReference type="AlphaFoldDB" id="A0A8X8YYD2"/>
<protein>
    <submittedName>
        <fullName evidence="2">Uncharacterized protein</fullName>
    </submittedName>
</protein>
<dbReference type="Proteomes" id="UP000298416">
    <property type="component" value="Unassembled WGS sequence"/>
</dbReference>
<name>A0A8X8YYD2_SALSN</name>
<reference evidence="2" key="1">
    <citation type="submission" date="2018-01" db="EMBL/GenBank/DDBJ databases">
        <authorList>
            <person name="Mao J.F."/>
        </authorList>
    </citation>
    <scope>NUCLEOTIDE SEQUENCE</scope>
    <source>
        <strain evidence="2">Huo1</strain>
        <tissue evidence="2">Leaf</tissue>
    </source>
</reference>
<reference evidence="2" key="2">
    <citation type="submission" date="2020-08" db="EMBL/GenBank/DDBJ databases">
        <title>Plant Genome Project.</title>
        <authorList>
            <person name="Zhang R.-G."/>
        </authorList>
    </citation>
    <scope>NUCLEOTIDE SEQUENCE</scope>
    <source>
        <strain evidence="2">Huo1</strain>
        <tissue evidence="2">Leaf</tissue>
    </source>
</reference>
<keyword evidence="2 3" id="KW-0496">Mitochondrion</keyword>
<dbReference type="EMBL" id="PNBA02000024">
    <property type="protein sequence ID" value="KAG6384673.1"/>
    <property type="molecule type" value="Genomic_DNA"/>
</dbReference>
<keyword evidence="3" id="KW-1185">Reference proteome</keyword>
<proteinExistence type="predicted"/>
<evidence type="ECO:0000313" key="3">
    <source>
        <dbReference type="Proteomes" id="UP000298416"/>
    </source>
</evidence>
<geneLocation type="mitochondrion" evidence="2"/>
<gene>
    <name evidence="2" type="ORF">SASPL_155527</name>
    <name evidence="1" type="ORF">SASPL_156334</name>
</gene>
<organism evidence="2">
    <name type="scientific">Salvia splendens</name>
    <name type="common">Scarlet sage</name>
    <dbReference type="NCBI Taxonomy" id="180675"/>
    <lineage>
        <taxon>Eukaryota</taxon>
        <taxon>Viridiplantae</taxon>
        <taxon>Streptophyta</taxon>
        <taxon>Embryophyta</taxon>
        <taxon>Tracheophyta</taxon>
        <taxon>Spermatophyta</taxon>
        <taxon>Magnoliopsida</taxon>
        <taxon>eudicotyledons</taxon>
        <taxon>Gunneridae</taxon>
        <taxon>Pentapetalae</taxon>
        <taxon>asterids</taxon>
        <taxon>lamiids</taxon>
        <taxon>Lamiales</taxon>
        <taxon>Lamiaceae</taxon>
        <taxon>Nepetoideae</taxon>
        <taxon>Mentheae</taxon>
        <taxon>Salviinae</taxon>
        <taxon>Salvia</taxon>
        <taxon>Salvia subgen. Calosphace</taxon>
        <taxon>core Calosphace</taxon>
    </lineage>
</organism>
<evidence type="ECO:0000313" key="1">
    <source>
        <dbReference type="EMBL" id="KAG6383910.1"/>
    </source>
</evidence>
<accession>A0A8X8YYD2</accession>